<gene>
    <name evidence="2" type="ORF">ACH3VR_17660</name>
</gene>
<feature type="transmembrane region" description="Helical" evidence="1">
    <location>
        <begin position="143"/>
        <end position="165"/>
    </location>
</feature>
<organism evidence="2 3">
    <name type="scientific">Microbacterium alkaliflavum</name>
    <dbReference type="NCBI Taxonomy" id="3248839"/>
    <lineage>
        <taxon>Bacteria</taxon>
        <taxon>Bacillati</taxon>
        <taxon>Actinomycetota</taxon>
        <taxon>Actinomycetes</taxon>
        <taxon>Micrococcales</taxon>
        <taxon>Microbacteriaceae</taxon>
        <taxon>Microbacterium</taxon>
    </lineage>
</organism>
<reference evidence="2 3" key="1">
    <citation type="submission" date="2024-09" db="EMBL/GenBank/DDBJ databases">
        <authorList>
            <person name="Pan X."/>
        </authorList>
    </citation>
    <scope>NUCLEOTIDE SEQUENCE [LARGE SCALE GENOMIC DNA]</scope>
    <source>
        <strain evidence="2 3">B2969</strain>
    </source>
</reference>
<keyword evidence="3" id="KW-1185">Reference proteome</keyword>
<proteinExistence type="predicted"/>
<sequence>MSAMVPNPTVRDDRAAEAAAAIARGWVRWYCGLVGTEAAERRRAEIESDLWEQRADARGSGRRSPIVAGSIAWRVVGGMPDDLLWVRTQRLAMRGQRADRKASAMNTLGHTLARWWWVAGAAMFAAIYLYFGIDNLVGAYAPLIEGAIQCVVYATLLVVGIALRVKAPRTSAVLITAGVAPSLGLWWAPILPVLAAVIVVGALIEVVRTSAPGVAPRLGGALGAFLLGVACALPGIGLPLLLAFGIAAVVAAVGIGLVVATRARDAHVPQAPVATA</sequence>
<feature type="transmembrane region" description="Helical" evidence="1">
    <location>
        <begin position="185"/>
        <end position="206"/>
    </location>
</feature>
<evidence type="ECO:0000256" key="1">
    <source>
        <dbReference type="SAM" id="Phobius"/>
    </source>
</evidence>
<feature type="transmembrane region" description="Helical" evidence="1">
    <location>
        <begin position="218"/>
        <end position="236"/>
    </location>
</feature>
<evidence type="ECO:0000313" key="3">
    <source>
        <dbReference type="Proteomes" id="UP001610861"/>
    </source>
</evidence>
<protein>
    <submittedName>
        <fullName evidence="2">Uncharacterized protein</fullName>
    </submittedName>
</protein>
<keyword evidence="1" id="KW-1133">Transmembrane helix</keyword>
<feature type="transmembrane region" description="Helical" evidence="1">
    <location>
        <begin position="115"/>
        <end position="131"/>
    </location>
</feature>
<evidence type="ECO:0000313" key="2">
    <source>
        <dbReference type="EMBL" id="MFH8252197.1"/>
    </source>
</evidence>
<dbReference type="Proteomes" id="UP001610861">
    <property type="component" value="Unassembled WGS sequence"/>
</dbReference>
<name>A0ABW7QCM3_9MICO</name>
<comment type="caution">
    <text evidence="2">The sequence shown here is derived from an EMBL/GenBank/DDBJ whole genome shotgun (WGS) entry which is preliminary data.</text>
</comment>
<keyword evidence="1" id="KW-0472">Membrane</keyword>
<accession>A0ABW7QCM3</accession>
<dbReference type="EMBL" id="JBIQWL010000008">
    <property type="protein sequence ID" value="MFH8252197.1"/>
    <property type="molecule type" value="Genomic_DNA"/>
</dbReference>
<dbReference type="RefSeq" id="WP_397557632.1">
    <property type="nucleotide sequence ID" value="NZ_JBIQWL010000008.1"/>
</dbReference>
<feature type="transmembrane region" description="Helical" evidence="1">
    <location>
        <begin position="242"/>
        <end position="260"/>
    </location>
</feature>
<keyword evidence="1" id="KW-0812">Transmembrane</keyword>